<evidence type="ECO:0000256" key="1">
    <source>
        <dbReference type="SAM" id="MobiDB-lite"/>
    </source>
</evidence>
<evidence type="ECO:0000313" key="2">
    <source>
        <dbReference type="EMBL" id="VEL07891.1"/>
    </source>
</evidence>
<proteinExistence type="predicted"/>
<feature type="region of interest" description="Disordered" evidence="1">
    <location>
        <begin position="45"/>
        <end position="70"/>
    </location>
</feature>
<sequence length="70" mass="7723">MGIQLKFAREASSFTSHFMQTLFGRIHGSCTPRDTRRVGKHFAPTAERDFGQSAGQTDPIPSTGVLSEMH</sequence>
<keyword evidence="3" id="KW-1185">Reference proteome</keyword>
<gene>
    <name evidence="2" type="ORF">PXEA_LOCUS1331</name>
</gene>
<accession>A0A3S5FBR8</accession>
<name>A0A3S5FBR8_9PLAT</name>
<dbReference type="EMBL" id="CAAALY010002685">
    <property type="protein sequence ID" value="VEL07891.1"/>
    <property type="molecule type" value="Genomic_DNA"/>
</dbReference>
<comment type="caution">
    <text evidence="2">The sequence shown here is derived from an EMBL/GenBank/DDBJ whole genome shotgun (WGS) entry which is preliminary data.</text>
</comment>
<organism evidence="2 3">
    <name type="scientific">Protopolystoma xenopodis</name>
    <dbReference type="NCBI Taxonomy" id="117903"/>
    <lineage>
        <taxon>Eukaryota</taxon>
        <taxon>Metazoa</taxon>
        <taxon>Spiralia</taxon>
        <taxon>Lophotrochozoa</taxon>
        <taxon>Platyhelminthes</taxon>
        <taxon>Monogenea</taxon>
        <taxon>Polyopisthocotylea</taxon>
        <taxon>Polystomatidea</taxon>
        <taxon>Polystomatidae</taxon>
        <taxon>Protopolystoma</taxon>
    </lineage>
</organism>
<evidence type="ECO:0000313" key="3">
    <source>
        <dbReference type="Proteomes" id="UP000784294"/>
    </source>
</evidence>
<protein>
    <submittedName>
        <fullName evidence="2">Uncharacterized protein</fullName>
    </submittedName>
</protein>
<reference evidence="2" key="1">
    <citation type="submission" date="2018-11" db="EMBL/GenBank/DDBJ databases">
        <authorList>
            <consortium name="Pathogen Informatics"/>
        </authorList>
    </citation>
    <scope>NUCLEOTIDE SEQUENCE</scope>
</reference>
<dbReference type="Proteomes" id="UP000784294">
    <property type="component" value="Unassembled WGS sequence"/>
</dbReference>
<dbReference type="AlphaFoldDB" id="A0A3S5FBR8"/>